<sequence length="660" mass="71321">MTLHLSPEIIRMTGWALLHFLWQGAIVAALLSMTLAFCHQASMRYAAAVMALIVMVALPFGTYYFLQQRADEAMAFDLAADTSAQTPVVSTLGPVNGHHHSSPVSNDTQPELMLWLVRLWLVGVVVFSLRSAGGFLLVQRLRSVAKTPVQDDLLELCTAVQERMGISRAVKFCRSAALQVPAVVGGIRPIVLLPVSALTGLTDSQIEAIVAHELAHVRRLDYFVNLFQVFAETVLFYHPAVWWVNKRIRTERENCCDDTAISVCGNRLEYVHALTHLESVRLTPQFAMGADGSPLKARVRRLLGMSEEREGIRTGSSVLGVLVVAGLVLAASSIATGAKAQAANTTQTQEALVVSTPQEPIELNVDAEPVVVNVNPVSSLPRLADGTMISPMDVHVPAITVNVPPVNVQLPQMAHFAVPAMNVAVPAVHVAVPAISVHVPAIGAMPMLWQANGETRSNVPAQSYIDSMKAAGYDNLDVDQLVAMKIQGITPEYVREMKAAGMKMDADDLIGLKIQGVTPDYVKQMRAAYPGIDNDTIIGFKIQGVTTQYAGEMSKLGVKADPDDLLAMKIQGVSPEYVRGMQATGLRFDSDALVGMKIQGVTPEYVNAMKNAGFKDLDADEVIGAKIQGVTPEFIEKAKSHGFKDLDLDKLIQLKNAGVL</sequence>
<gene>
    <name evidence="3" type="ordered locus">Acid345_0209</name>
</gene>
<dbReference type="Pfam" id="PF05569">
    <property type="entry name" value="Peptidase_M56"/>
    <property type="match status" value="1"/>
</dbReference>
<evidence type="ECO:0000259" key="2">
    <source>
        <dbReference type="Pfam" id="PF05569"/>
    </source>
</evidence>
<evidence type="ECO:0000313" key="4">
    <source>
        <dbReference type="Proteomes" id="UP000002432"/>
    </source>
</evidence>
<keyword evidence="1" id="KW-0472">Membrane</keyword>
<feature type="transmembrane region" description="Helical" evidence="1">
    <location>
        <begin position="45"/>
        <end position="66"/>
    </location>
</feature>
<dbReference type="STRING" id="204669.Acid345_0209"/>
<proteinExistence type="predicted"/>
<feature type="transmembrane region" description="Helical" evidence="1">
    <location>
        <begin position="112"/>
        <end position="138"/>
    </location>
</feature>
<dbReference type="EnsemblBacteria" id="ABF39214">
    <property type="protein sequence ID" value="ABF39214"/>
    <property type="gene ID" value="Acid345_0209"/>
</dbReference>
<name>Q1IV86_KORVE</name>
<keyword evidence="1" id="KW-0812">Transmembrane</keyword>
<feature type="transmembrane region" description="Helical" evidence="1">
    <location>
        <begin position="20"/>
        <end position="38"/>
    </location>
</feature>
<organism evidence="3 4">
    <name type="scientific">Koribacter versatilis (strain Ellin345)</name>
    <dbReference type="NCBI Taxonomy" id="204669"/>
    <lineage>
        <taxon>Bacteria</taxon>
        <taxon>Pseudomonadati</taxon>
        <taxon>Acidobacteriota</taxon>
        <taxon>Terriglobia</taxon>
        <taxon>Terriglobales</taxon>
        <taxon>Candidatus Korobacteraceae</taxon>
        <taxon>Candidatus Korobacter</taxon>
    </lineage>
</organism>
<protein>
    <submittedName>
        <fullName evidence="3">Peptidase M56, BlaR1</fullName>
    </submittedName>
</protein>
<dbReference type="CDD" id="cd07341">
    <property type="entry name" value="M56_BlaR1_MecR1_like"/>
    <property type="match status" value="1"/>
</dbReference>
<reference evidence="3 4" key="1">
    <citation type="journal article" date="2009" name="Appl. Environ. Microbiol.">
        <title>Three genomes from the phylum Acidobacteria provide insight into the lifestyles of these microorganisms in soils.</title>
        <authorList>
            <person name="Ward N.L."/>
            <person name="Challacombe J.F."/>
            <person name="Janssen P.H."/>
            <person name="Henrissat B."/>
            <person name="Coutinho P.M."/>
            <person name="Wu M."/>
            <person name="Xie G."/>
            <person name="Haft D.H."/>
            <person name="Sait M."/>
            <person name="Badger J."/>
            <person name="Barabote R.D."/>
            <person name="Bradley B."/>
            <person name="Brettin T.S."/>
            <person name="Brinkac L.M."/>
            <person name="Bruce D."/>
            <person name="Creasy T."/>
            <person name="Daugherty S.C."/>
            <person name="Davidsen T.M."/>
            <person name="DeBoy R.T."/>
            <person name="Detter J.C."/>
            <person name="Dodson R.J."/>
            <person name="Durkin A.S."/>
            <person name="Ganapathy A."/>
            <person name="Gwinn-Giglio M."/>
            <person name="Han C.S."/>
            <person name="Khouri H."/>
            <person name="Kiss H."/>
            <person name="Kothari S.P."/>
            <person name="Madupu R."/>
            <person name="Nelson K.E."/>
            <person name="Nelson W.C."/>
            <person name="Paulsen I."/>
            <person name="Penn K."/>
            <person name="Ren Q."/>
            <person name="Rosovitz M.J."/>
            <person name="Selengut J.D."/>
            <person name="Shrivastava S."/>
            <person name="Sullivan S.A."/>
            <person name="Tapia R."/>
            <person name="Thompson L.S."/>
            <person name="Watkins K.L."/>
            <person name="Yang Q."/>
            <person name="Yu C."/>
            <person name="Zafar N."/>
            <person name="Zhou L."/>
            <person name="Kuske C.R."/>
        </authorList>
    </citation>
    <scope>NUCLEOTIDE SEQUENCE [LARGE SCALE GENOMIC DNA]</scope>
    <source>
        <strain evidence="3 4">Ellin345</strain>
    </source>
</reference>
<dbReference type="HOGENOM" id="CLU_361245_0_0_0"/>
<dbReference type="EMBL" id="CP000360">
    <property type="protein sequence ID" value="ABF39214.1"/>
    <property type="molecule type" value="Genomic_DNA"/>
</dbReference>
<dbReference type="eggNOG" id="COG4219">
    <property type="taxonomic scope" value="Bacteria"/>
</dbReference>
<dbReference type="InterPro" id="IPR008756">
    <property type="entry name" value="Peptidase_M56"/>
</dbReference>
<dbReference type="Gene3D" id="3.30.2010.10">
    <property type="entry name" value="Metalloproteases ('zincins'), catalytic domain"/>
    <property type="match status" value="1"/>
</dbReference>
<dbReference type="Proteomes" id="UP000002432">
    <property type="component" value="Chromosome"/>
</dbReference>
<accession>Q1IV86</accession>
<feature type="domain" description="Peptidase M56" evidence="2">
    <location>
        <begin position="38"/>
        <end position="299"/>
    </location>
</feature>
<keyword evidence="4" id="KW-1185">Reference proteome</keyword>
<keyword evidence="1" id="KW-1133">Transmembrane helix</keyword>
<dbReference type="InterPro" id="IPR052173">
    <property type="entry name" value="Beta-lactam_resp_regulator"/>
</dbReference>
<dbReference type="KEGG" id="aba:Acid345_0209"/>
<dbReference type="PANTHER" id="PTHR34978">
    <property type="entry name" value="POSSIBLE SENSOR-TRANSDUCER PROTEIN BLAR"/>
    <property type="match status" value="1"/>
</dbReference>
<dbReference type="PANTHER" id="PTHR34978:SF3">
    <property type="entry name" value="SLR0241 PROTEIN"/>
    <property type="match status" value="1"/>
</dbReference>
<dbReference type="RefSeq" id="WP_011521016.1">
    <property type="nucleotide sequence ID" value="NC_008009.1"/>
</dbReference>
<dbReference type="AlphaFoldDB" id="Q1IV86"/>
<evidence type="ECO:0000256" key="1">
    <source>
        <dbReference type="SAM" id="Phobius"/>
    </source>
</evidence>
<evidence type="ECO:0000313" key="3">
    <source>
        <dbReference type="EMBL" id="ABF39214.1"/>
    </source>
</evidence>
<feature type="transmembrane region" description="Helical" evidence="1">
    <location>
        <begin position="318"/>
        <end position="338"/>
    </location>
</feature>
<dbReference type="OrthoDB" id="15218at2"/>